<accession>A0ABW8U9W7</accession>
<dbReference type="CDD" id="cd00865">
    <property type="entry name" value="PEBP_bact_arch"/>
    <property type="match status" value="1"/>
</dbReference>
<dbReference type="InterPro" id="IPR005247">
    <property type="entry name" value="YbhB_YbcL/LppC-like"/>
</dbReference>
<dbReference type="Gene3D" id="3.90.280.10">
    <property type="entry name" value="PEBP-like"/>
    <property type="match status" value="1"/>
</dbReference>
<proteinExistence type="predicted"/>
<reference evidence="1 2" key="1">
    <citation type="submission" date="2024-08" db="EMBL/GenBank/DDBJ databases">
        <authorList>
            <person name="Arias E."/>
        </authorList>
    </citation>
    <scope>NUCLEOTIDE SEQUENCE [LARGE SCALE GENOMIC DNA]</scope>
    <source>
        <strain evidence="1 2">FAM 25317</strain>
    </source>
</reference>
<evidence type="ECO:0000313" key="2">
    <source>
        <dbReference type="Proteomes" id="UP001625389"/>
    </source>
</evidence>
<gene>
    <name evidence="1" type="ORF">ACEN34_03410</name>
</gene>
<dbReference type="InterPro" id="IPR036610">
    <property type="entry name" value="PEBP-like_sf"/>
</dbReference>
<dbReference type="NCBIfam" id="TIGR00481">
    <property type="entry name" value="YbhB/YbcL family Raf kinase inhibitor-like protein"/>
    <property type="match status" value="1"/>
</dbReference>
<dbReference type="SUPFAM" id="SSF49777">
    <property type="entry name" value="PEBP-like"/>
    <property type="match status" value="1"/>
</dbReference>
<dbReference type="PANTHER" id="PTHR30289:SF1">
    <property type="entry name" value="PEBP (PHOSPHATIDYLETHANOLAMINE-BINDING PROTEIN) FAMILY PROTEIN"/>
    <property type="match status" value="1"/>
</dbReference>
<sequence>MKIIVPTVNGYLADQYGKYAPETWRDANGPIQSFPIQVQDFPAQTQAWALTLLDFDAVPIAGFPWIHWLATNLAPELTKLPANASRDLTDQFAQGKNSLASPFVEVNDLLAEQRYIGPTPPDKTHLYQLTVYALDQMLPLDNGYWLNEFYHASQGHILEQAQLELPSRA</sequence>
<keyword evidence="1" id="KW-0649">Protein kinase inhibitor</keyword>
<dbReference type="RefSeq" id="WP_407137003.1">
    <property type="nucleotide sequence ID" value="NZ_JBGQPK010000008.1"/>
</dbReference>
<keyword evidence="2" id="KW-1185">Reference proteome</keyword>
<dbReference type="Pfam" id="PF01161">
    <property type="entry name" value="PBP"/>
    <property type="match status" value="1"/>
</dbReference>
<comment type="caution">
    <text evidence="1">The sequence shown here is derived from an EMBL/GenBank/DDBJ whole genome shotgun (WGS) entry which is preliminary data.</text>
</comment>
<dbReference type="InterPro" id="IPR008914">
    <property type="entry name" value="PEBP"/>
</dbReference>
<name>A0ABW8U9W7_9LACO</name>
<evidence type="ECO:0000313" key="1">
    <source>
        <dbReference type="EMBL" id="MFL2028659.1"/>
    </source>
</evidence>
<dbReference type="Proteomes" id="UP001625389">
    <property type="component" value="Unassembled WGS sequence"/>
</dbReference>
<protein>
    <submittedName>
        <fullName evidence="1">YbhB/YbcL family Raf kinase inhibitor-like protein</fullName>
    </submittedName>
</protein>
<dbReference type="PANTHER" id="PTHR30289">
    <property type="entry name" value="UNCHARACTERIZED PROTEIN YBCL-RELATED"/>
    <property type="match status" value="1"/>
</dbReference>
<dbReference type="GO" id="GO:0004860">
    <property type="term" value="F:protein kinase inhibitor activity"/>
    <property type="evidence" value="ECO:0007669"/>
    <property type="project" value="UniProtKB-KW"/>
</dbReference>
<organism evidence="1 2">
    <name type="scientific">Loigolactobacillus zhaoyuanensis</name>
    <dbReference type="NCBI Taxonomy" id="2486017"/>
    <lineage>
        <taxon>Bacteria</taxon>
        <taxon>Bacillati</taxon>
        <taxon>Bacillota</taxon>
        <taxon>Bacilli</taxon>
        <taxon>Lactobacillales</taxon>
        <taxon>Lactobacillaceae</taxon>
        <taxon>Loigolactobacillus</taxon>
    </lineage>
</organism>
<dbReference type="EMBL" id="JBGQPK010000008">
    <property type="protein sequence ID" value="MFL2028659.1"/>
    <property type="molecule type" value="Genomic_DNA"/>
</dbReference>